<comment type="caution">
    <text evidence="4">The sequence shown here is derived from an EMBL/GenBank/DDBJ whole genome shotgun (WGS) entry which is preliminary data.</text>
</comment>
<evidence type="ECO:0000256" key="2">
    <source>
        <dbReference type="ARBA" id="ARBA00023002"/>
    </source>
</evidence>
<dbReference type="RefSeq" id="WP_144753692.1">
    <property type="nucleotide sequence ID" value="NZ_VMNW02000046.1"/>
</dbReference>
<proteinExistence type="inferred from homology"/>
<reference evidence="4" key="1">
    <citation type="submission" date="2019-09" db="EMBL/GenBank/DDBJ databases">
        <authorList>
            <person name="Teo W.F.A."/>
            <person name="Duangmal K."/>
        </authorList>
    </citation>
    <scope>NUCLEOTIDE SEQUENCE [LARGE SCALE GENOMIC DNA]</scope>
    <source>
        <strain evidence="4">K81G1</strain>
    </source>
</reference>
<evidence type="ECO:0000256" key="1">
    <source>
        <dbReference type="ARBA" id="ARBA00008898"/>
    </source>
</evidence>
<dbReference type="EMBL" id="VMNW02000046">
    <property type="protein sequence ID" value="KAA9156746.1"/>
    <property type="molecule type" value="Genomic_DNA"/>
</dbReference>
<dbReference type="Gene3D" id="2.30.110.10">
    <property type="entry name" value="Electron Transport, Fmn-binding Protein, Chain A"/>
    <property type="match status" value="1"/>
</dbReference>
<dbReference type="AlphaFoldDB" id="A0A5N0UVA0"/>
<sequence>MSVEAARFREVLGHFPTGVCVVTAIGEDGSPAGMAIGSFTSVSLNPPLVGFLPAKASSSFPRIRAAKSFCVNVLSAGQEDLCRVFATSGADKFADVGWSDAPSGAPVLDGVLAWIDCAWESVHETGDHYLALGRVTALDAVADHPLVFFRGGYGRWEKQTALPHKEFP</sequence>
<dbReference type="PANTHER" id="PTHR30466:SF11">
    <property type="entry name" value="FLAVIN-DEPENDENT MONOOXYGENASE, REDUCTASE SUBUNIT HSAB"/>
    <property type="match status" value="1"/>
</dbReference>
<dbReference type="SMART" id="SM00903">
    <property type="entry name" value="Flavin_Reduct"/>
    <property type="match status" value="1"/>
</dbReference>
<dbReference type="GO" id="GO:0010181">
    <property type="term" value="F:FMN binding"/>
    <property type="evidence" value="ECO:0007669"/>
    <property type="project" value="InterPro"/>
</dbReference>
<dbReference type="OrthoDB" id="9792858at2"/>
<dbReference type="InterPro" id="IPR002563">
    <property type="entry name" value="Flavin_Rdtase-like_dom"/>
</dbReference>
<feature type="domain" description="Flavin reductase like" evidence="3">
    <location>
        <begin position="12"/>
        <end position="155"/>
    </location>
</feature>
<keyword evidence="5" id="KW-1185">Reference proteome</keyword>
<comment type="similarity">
    <text evidence="1">Belongs to the non-flavoprotein flavin reductase family.</text>
</comment>
<gene>
    <name evidence="4" type="ORF">FPZ12_026605</name>
</gene>
<evidence type="ECO:0000313" key="5">
    <source>
        <dbReference type="Proteomes" id="UP000319769"/>
    </source>
</evidence>
<evidence type="ECO:0000259" key="3">
    <source>
        <dbReference type="SMART" id="SM00903"/>
    </source>
</evidence>
<dbReference type="GO" id="GO:0042602">
    <property type="term" value="F:riboflavin reductase (NADPH) activity"/>
    <property type="evidence" value="ECO:0007669"/>
    <property type="project" value="TreeGrafter"/>
</dbReference>
<protein>
    <submittedName>
        <fullName evidence="4">Flavin reductase family protein</fullName>
    </submittedName>
</protein>
<dbReference type="PANTHER" id="PTHR30466">
    <property type="entry name" value="FLAVIN REDUCTASE"/>
    <property type="match status" value="1"/>
</dbReference>
<evidence type="ECO:0000313" key="4">
    <source>
        <dbReference type="EMBL" id="KAA9156746.1"/>
    </source>
</evidence>
<dbReference type="SUPFAM" id="SSF50475">
    <property type="entry name" value="FMN-binding split barrel"/>
    <property type="match status" value="1"/>
</dbReference>
<name>A0A5N0UVA0_9PSEU</name>
<dbReference type="InterPro" id="IPR012349">
    <property type="entry name" value="Split_barrel_FMN-bd"/>
</dbReference>
<dbReference type="Pfam" id="PF01613">
    <property type="entry name" value="Flavin_Reduct"/>
    <property type="match status" value="1"/>
</dbReference>
<organism evidence="4 5">
    <name type="scientific">Amycolatopsis acidicola</name>
    <dbReference type="NCBI Taxonomy" id="2596893"/>
    <lineage>
        <taxon>Bacteria</taxon>
        <taxon>Bacillati</taxon>
        <taxon>Actinomycetota</taxon>
        <taxon>Actinomycetes</taxon>
        <taxon>Pseudonocardiales</taxon>
        <taxon>Pseudonocardiaceae</taxon>
        <taxon>Amycolatopsis</taxon>
    </lineage>
</organism>
<keyword evidence="2" id="KW-0560">Oxidoreductase</keyword>
<dbReference type="Proteomes" id="UP000319769">
    <property type="component" value="Unassembled WGS sequence"/>
</dbReference>
<accession>A0A5N0UVA0</accession>
<dbReference type="InterPro" id="IPR050268">
    <property type="entry name" value="NADH-dep_flavin_reductase"/>
</dbReference>